<organism evidence="3 4">
    <name type="scientific">Cyanidium caldarium</name>
    <name type="common">Red alga</name>
    <dbReference type="NCBI Taxonomy" id="2771"/>
    <lineage>
        <taxon>Eukaryota</taxon>
        <taxon>Rhodophyta</taxon>
        <taxon>Bangiophyceae</taxon>
        <taxon>Cyanidiales</taxon>
        <taxon>Cyanidiaceae</taxon>
        <taxon>Cyanidium</taxon>
    </lineage>
</organism>
<evidence type="ECO:0000313" key="4">
    <source>
        <dbReference type="Proteomes" id="UP001301350"/>
    </source>
</evidence>
<accession>A0AAV9J319</accession>
<dbReference type="EMBL" id="JANCYW010000020">
    <property type="protein sequence ID" value="KAK4538776.1"/>
    <property type="molecule type" value="Genomic_DNA"/>
</dbReference>
<dbReference type="GO" id="GO:0016757">
    <property type="term" value="F:glycosyltransferase activity"/>
    <property type="evidence" value="ECO:0007669"/>
    <property type="project" value="InterPro"/>
</dbReference>
<reference evidence="3 4" key="1">
    <citation type="submission" date="2022-07" db="EMBL/GenBank/DDBJ databases">
        <title>Genome-wide signatures of adaptation to extreme environments.</title>
        <authorList>
            <person name="Cho C.H."/>
            <person name="Yoon H.S."/>
        </authorList>
    </citation>
    <scope>NUCLEOTIDE SEQUENCE [LARGE SCALE GENOMIC DNA]</scope>
    <source>
        <strain evidence="3 4">DBV 063 E5</strain>
    </source>
</reference>
<dbReference type="PANTHER" id="PTHR47483:SF1">
    <property type="entry name" value="BETA-ARABINOFURANOSYLTRANSFERASE RAY1"/>
    <property type="match status" value="1"/>
</dbReference>
<keyword evidence="4" id="KW-1185">Reference proteome</keyword>
<dbReference type="InterPro" id="IPR005069">
    <property type="entry name" value="Nucl-diP-sugar_transferase"/>
</dbReference>
<evidence type="ECO:0000313" key="3">
    <source>
        <dbReference type="EMBL" id="KAK4538776.1"/>
    </source>
</evidence>
<evidence type="ECO:0000256" key="1">
    <source>
        <dbReference type="SAM" id="Phobius"/>
    </source>
</evidence>
<sequence length="795" mass="89001">MLEWTPAPPVVVARKRWWGDGAGRAGKRRWPGRWRRLPCAPGLLLLLLLVVGVASWLAAGGGRLLGWSRVNRARSISTVDPAAYRWDPVVPAITPFLPPPPPFIPSHSASAHNAGIHSTPAPTLPLPQLIIYTAPKPTRDRHEARAQMRALQSWTRLQPPPFIVLFGNGNDADDAQLESIVHTLGDRVIVDRQVDSNFQGVPLFHSMFLRALQGEPISALQMRGLHNRSHTVSLLVNADIVLPTDLPAVLATVRPLFADFLAIGARWDVDESHAHRITTSTDRDEQSERVRQHGTLHSYGGIDWFAWRYGQHARQYLFNTTMPPFVFGRGKYDNWLLHEVLAAGRLRGVIDLSEAVAAMHAQHAYAHVVPAGGAWPHTGRGNFWSTHKRHAWESYLNVHLALAYGSYRSQMGTPLHAPYKLVPCLVHGYCVVERRRPAACRCEYSSFVRASQTDPQLHDQRWWHCGQVSTEQPGDYPIQLHGHLAHTLDALLPAVADATTRTVVMTAASYDYRYLLMNWVCNLRRVGVRNVLVAAMDDNLYRFAYARGLAVFYNESMAAGGAPSAEAVGVNTSACAYGTACFRQRVKLKSRHVLQVLRRGYHVLWSDVDVVWFRDARRLLAGQQTDPDIADLAGRRRPPSSTSTLYVQSNEPAAHLPANGVRRANSGFYWVPSSTATVAAFERIVAQAARSPLTEQPSFYDVLCGATGEHRLGDSHCLDAVLHTRFLDREQYPHGAHWHRVLQRLHDRGADDIVVLHNNWVSGLSAKIQRLQAAGLWFYRADEERCTYHAHHWIP</sequence>
<keyword evidence="1" id="KW-0812">Transmembrane</keyword>
<dbReference type="Pfam" id="PF03407">
    <property type="entry name" value="Nucleotid_trans"/>
    <property type="match status" value="1"/>
</dbReference>
<dbReference type="Proteomes" id="UP001301350">
    <property type="component" value="Unassembled WGS sequence"/>
</dbReference>
<evidence type="ECO:0000259" key="2">
    <source>
        <dbReference type="Pfam" id="PF03407"/>
    </source>
</evidence>
<keyword evidence="1" id="KW-1133">Transmembrane helix</keyword>
<keyword evidence="1" id="KW-0472">Membrane</keyword>
<dbReference type="AlphaFoldDB" id="A0AAV9J319"/>
<dbReference type="InterPro" id="IPR044575">
    <property type="entry name" value="RAY1-like"/>
</dbReference>
<feature type="domain" description="Nucleotide-diphospho-sugar transferase" evidence="2">
    <location>
        <begin position="528"/>
        <end position="771"/>
    </location>
</feature>
<feature type="transmembrane region" description="Helical" evidence="1">
    <location>
        <begin position="37"/>
        <end position="59"/>
    </location>
</feature>
<gene>
    <name evidence="3" type="ORF">CDCA_CDCA20G4801</name>
</gene>
<proteinExistence type="predicted"/>
<comment type="caution">
    <text evidence="3">The sequence shown here is derived from an EMBL/GenBank/DDBJ whole genome shotgun (WGS) entry which is preliminary data.</text>
</comment>
<protein>
    <recommendedName>
        <fullName evidence="2">Nucleotide-diphospho-sugar transferase domain-containing protein</fullName>
    </recommendedName>
</protein>
<dbReference type="PANTHER" id="PTHR47483">
    <property type="entry name" value="BETA-ARABINOFURANOSYLTRANSFERASE RAY1"/>
    <property type="match status" value="1"/>
</dbReference>
<name>A0AAV9J319_CYACA</name>